<evidence type="ECO:0000256" key="7">
    <source>
        <dbReference type="ARBA" id="ARBA00022723"/>
    </source>
</evidence>
<evidence type="ECO:0000313" key="26">
    <source>
        <dbReference type="Proteomes" id="UP000693946"/>
    </source>
</evidence>
<dbReference type="GO" id="GO:0008305">
    <property type="term" value="C:integrin complex"/>
    <property type="evidence" value="ECO:0007669"/>
    <property type="project" value="TreeGrafter"/>
</dbReference>
<dbReference type="GO" id="GO:0005770">
    <property type="term" value="C:late endosome"/>
    <property type="evidence" value="ECO:0007669"/>
    <property type="project" value="UniProtKB-SubCell"/>
</dbReference>
<dbReference type="GO" id="GO:0009897">
    <property type="term" value="C:external side of plasma membrane"/>
    <property type="evidence" value="ECO:0007669"/>
    <property type="project" value="TreeGrafter"/>
</dbReference>
<dbReference type="SMART" id="SM00327">
    <property type="entry name" value="VWA"/>
    <property type="match status" value="1"/>
</dbReference>
<evidence type="ECO:0000256" key="17">
    <source>
        <dbReference type="ARBA" id="ARBA00023180"/>
    </source>
</evidence>
<evidence type="ECO:0000313" key="25">
    <source>
        <dbReference type="EMBL" id="KAG7499449.1"/>
    </source>
</evidence>
<feature type="transmembrane region" description="Helical" evidence="21">
    <location>
        <begin position="1143"/>
        <end position="1167"/>
    </location>
</feature>
<comment type="subcellular location">
    <subcellularLocation>
        <location evidence="3">Late endosome</location>
    </subcellularLocation>
    <subcellularLocation>
        <location evidence="1">Lysosome</location>
    </subcellularLocation>
    <subcellularLocation>
        <location evidence="2">Membrane</location>
        <topology evidence="2">Single-pass type I membrane protein</topology>
    </subcellularLocation>
</comment>
<dbReference type="InterPro" id="IPR013649">
    <property type="entry name" value="Integrin_alpha_Ig-like_1"/>
</dbReference>
<keyword evidence="6 21" id="KW-0812">Transmembrane</keyword>
<keyword evidence="18" id="KW-0458">Lysosome</keyword>
<dbReference type="Proteomes" id="UP000693946">
    <property type="component" value="Linkage Group LG21"/>
</dbReference>
<dbReference type="GO" id="GO:0008270">
    <property type="term" value="F:zinc ion binding"/>
    <property type="evidence" value="ECO:0007669"/>
    <property type="project" value="UniProtKB-KW"/>
</dbReference>
<evidence type="ECO:0000256" key="4">
    <source>
        <dbReference type="ARBA" id="ARBA00008054"/>
    </source>
</evidence>
<comment type="caution">
    <text evidence="25">The sequence shown here is derived from an EMBL/GenBank/DDBJ whole genome shotgun (WGS) entry which is preliminary data.</text>
</comment>
<evidence type="ECO:0000259" key="24">
    <source>
        <dbReference type="PROSITE" id="PS50234"/>
    </source>
</evidence>
<evidence type="ECO:0000256" key="6">
    <source>
        <dbReference type="ARBA" id="ARBA00022692"/>
    </source>
</evidence>
<keyword evidence="9 19" id="KW-0863">Zinc-finger</keyword>
<keyword evidence="14 21" id="KW-0472">Membrane</keyword>
<dbReference type="Pfam" id="PF20806">
    <property type="entry name" value="Integrin_A_Ig_3"/>
    <property type="match status" value="1"/>
</dbReference>
<dbReference type="InterPro" id="IPR013087">
    <property type="entry name" value="Znf_C2H2_type"/>
</dbReference>
<feature type="repeat" description="FG-GAP" evidence="20">
    <location>
        <begin position="553"/>
        <end position="612"/>
    </location>
</feature>
<keyword evidence="17" id="KW-0325">Glycoprotein</keyword>
<evidence type="ECO:0000256" key="16">
    <source>
        <dbReference type="ARBA" id="ARBA00023170"/>
    </source>
</evidence>
<feature type="domain" description="VWFA" evidence="24">
    <location>
        <begin position="168"/>
        <end position="354"/>
    </location>
</feature>
<sequence>MLGITQRFTLTAVAFVVLVVRTWSFNVDQKNGLSFSGPLEDMFGYTVQQFENSEGKWVLIGSPLSGQPAKRTGDVYKCPVGRGDNTCVKLELPRNTTVPNLHEVKENMTMGTTLVTNPSGGFLACGPQYGYMCGQQQYISGVCANVSSSFQILNSVAPGVQECAKELDIVMVLDGSNSIYPWESIIKFLDGFIKNIVIGPKLSQVGIVSYGETVTHNVNLSQFTNTPDLLAFVKDLPQQTGFKTMTFLGIDTARKEAFMPERGARPGVKKVMVIVTDGESHDFHNLQTVIKDCDDDGIERFGIAVLGDYNRQNKSAEQMQKFINEIESISSQPLKDHFFNVSDEWALLTIVDALGSKIFALEATKGNFTTSFEMEMSQTGFSAHTSKDSVLLGAVGAYDWNGNVVMINAGESINPGKNQFYDSKTEAGYERLAGYLGYDVQIASTPGGVLYVAGAPRYNHTGRVVIYRLSETNDIVVTQILKGEQIGSYFGSVLQTVDVDGDSYTDLLLVGAPMYMGSERDEQGQVYVYKAEGDNFKHEFTLKPVNQSCCTAQSDSCTHKNEPCGARFGTAIAAVSDLNLDGYNDVAVGAPFENDHRGAVYIYHGDKTSLKEKFVQRIPAGGDGEKVKFFGQSIHGVMDLNGDGITDVTIGGLGGASLFWSRDVAELRANMTFDPVKINLQKSQYHCEHGGRKSVCVKAEVCFVYSVKSDNKHLSSAAEIRYILTLDALRAKARAAFIAVDDKNDRRITRSFAINDRERKCIQETFMMSARLDFRDPLMVSLEFGLADEDEGPVLDESLPRSINKTIPLVDCGSDQRCIADLSLKAEPSVKSMVIRANIDKFDVNVNIGNSKDNAYNTKIVLSFTSNINYVKVEPERECTLNHTKVECAVGYPFLGSNVEEMFKVKFEVNPAHVQELIQINVTATSDSEELPSTLSDNSVQIFIPVKYEAGFIFSVRPVDEHIVVKEGEQYSRVFNDTKMIGEEVNISYTVERAGDVVAPPLDLTVTYPHLSPRQNNLLYLTHVATSPEVKCDAARWINPEKINPNIVKPDPKKESLSVFLLTCSEELYCASFTCSIPEVKISQVNVTFRVWKPTFIKGEFSSLHMLVNGTLEIKDTKLFQLNTNDKTRTVKIQVSKETLGGIPIWVIIISILIGLLILALVIFALWKMGFFKRKSRDDYTKDEKLQMQQLKEIVCISETVSVPLLSALGSPRRGCVAACRMSRHEGVSCDACLKGNFRGRRFKCLICYDYDLCASCYESGATTTRHTTEHPMQCILTRVDYDLYYGGDTFSVEQPQSFTCPYCGKMGFTETSLQEHVTSEHAETSTEVICPICAALPGGDPNHVTDDFTAHLTLEHRAPRDLISFLGLFIL</sequence>
<dbReference type="Pfam" id="PF01839">
    <property type="entry name" value="FG-GAP"/>
    <property type="match status" value="2"/>
</dbReference>
<dbReference type="InterPro" id="IPR048286">
    <property type="entry name" value="Integrin_alpha_Ig-like_3"/>
</dbReference>
<dbReference type="SMART" id="SM00291">
    <property type="entry name" value="ZnF_ZZ"/>
    <property type="match status" value="1"/>
</dbReference>
<keyword evidence="10" id="KW-0862">Zinc</keyword>
<protein>
    <recommendedName>
        <fullName evidence="5">E3 ubiquitin-protein ligase KCMF1</fullName>
    </recommendedName>
</protein>
<dbReference type="EMBL" id="JAGKHQ010000014">
    <property type="protein sequence ID" value="KAG7499449.1"/>
    <property type="molecule type" value="Genomic_DNA"/>
</dbReference>
<evidence type="ECO:0000256" key="12">
    <source>
        <dbReference type="ARBA" id="ARBA00022989"/>
    </source>
</evidence>
<feature type="repeat" description="FG-GAP" evidence="20">
    <location>
        <begin position="476"/>
        <end position="538"/>
    </location>
</feature>
<dbReference type="GO" id="GO:0033627">
    <property type="term" value="P:cell adhesion mediated by integrin"/>
    <property type="evidence" value="ECO:0007669"/>
    <property type="project" value="TreeGrafter"/>
</dbReference>
<comment type="similarity">
    <text evidence="4">Belongs to the integrin alpha chain family.</text>
</comment>
<dbReference type="InterPro" id="IPR048285">
    <property type="entry name" value="Integrin_alpha_Ig-like_2"/>
</dbReference>
<evidence type="ECO:0000256" key="2">
    <source>
        <dbReference type="ARBA" id="ARBA00004479"/>
    </source>
</evidence>
<evidence type="ECO:0000256" key="8">
    <source>
        <dbReference type="ARBA" id="ARBA00022753"/>
    </source>
</evidence>
<keyword evidence="13 25" id="KW-0401">Integrin</keyword>
<evidence type="ECO:0000256" key="19">
    <source>
        <dbReference type="PROSITE-ProRule" id="PRU00228"/>
    </source>
</evidence>
<dbReference type="Pfam" id="PF08441">
    <property type="entry name" value="Integrin_A_Ig_1"/>
    <property type="match status" value="1"/>
</dbReference>
<feature type="domain" description="ZZ-type" evidence="22">
    <location>
        <begin position="1225"/>
        <end position="1281"/>
    </location>
</feature>
<dbReference type="PROSITE" id="PS50234">
    <property type="entry name" value="VWFA"/>
    <property type="match status" value="1"/>
</dbReference>
<gene>
    <name evidence="25" type="ORF">JOB18_038959</name>
</gene>
<dbReference type="PROSITE" id="PS01357">
    <property type="entry name" value="ZF_ZZ_1"/>
    <property type="match status" value="1"/>
</dbReference>
<dbReference type="Pfam" id="PF00092">
    <property type="entry name" value="VWA"/>
    <property type="match status" value="1"/>
</dbReference>
<dbReference type="InterPro" id="IPR000433">
    <property type="entry name" value="Znf_ZZ"/>
</dbReference>
<dbReference type="InterPro" id="IPR008598">
    <property type="entry name" value="Di19_Zn-bd"/>
</dbReference>
<dbReference type="GO" id="GO:0005178">
    <property type="term" value="F:integrin binding"/>
    <property type="evidence" value="ECO:0007669"/>
    <property type="project" value="TreeGrafter"/>
</dbReference>
<dbReference type="InterPro" id="IPR002035">
    <property type="entry name" value="VWF_A"/>
</dbReference>
<evidence type="ECO:0000256" key="20">
    <source>
        <dbReference type="PROSITE-ProRule" id="PRU00803"/>
    </source>
</evidence>
<dbReference type="Pfam" id="PF20805">
    <property type="entry name" value="Integrin_A_Ig_2"/>
    <property type="match status" value="1"/>
</dbReference>
<keyword evidence="16" id="KW-0675">Receptor</keyword>
<evidence type="ECO:0000256" key="13">
    <source>
        <dbReference type="ARBA" id="ARBA00023037"/>
    </source>
</evidence>
<accession>A0AAV6R4C4</accession>
<dbReference type="CDD" id="cd02338">
    <property type="entry name" value="ZZ_PCMF_like"/>
    <property type="match status" value="1"/>
</dbReference>
<dbReference type="InterPro" id="IPR013519">
    <property type="entry name" value="Int_alpha_beta-p"/>
</dbReference>
<feature type="repeat" description="FG-GAP" evidence="20">
    <location>
        <begin position="616"/>
        <end position="676"/>
    </location>
</feature>
<evidence type="ECO:0000256" key="14">
    <source>
        <dbReference type="ARBA" id="ARBA00023136"/>
    </source>
</evidence>
<evidence type="ECO:0000259" key="23">
    <source>
        <dbReference type="PROSITE" id="PS50157"/>
    </source>
</evidence>
<evidence type="ECO:0000256" key="1">
    <source>
        <dbReference type="ARBA" id="ARBA00004371"/>
    </source>
</evidence>
<dbReference type="SMART" id="SM00191">
    <property type="entry name" value="Int_alpha"/>
    <property type="match status" value="5"/>
</dbReference>
<dbReference type="PANTHER" id="PTHR23220:SF22">
    <property type="entry name" value="INTEGRIN ALPHA-1"/>
    <property type="match status" value="1"/>
</dbReference>
<reference evidence="25 26" key="1">
    <citation type="journal article" date="2021" name="Sci. Rep.">
        <title>Chromosome anchoring in Senegalese sole (Solea senegalensis) reveals sex-associated markers and genome rearrangements in flatfish.</title>
        <authorList>
            <person name="Guerrero-Cozar I."/>
            <person name="Gomez-Garrido J."/>
            <person name="Berbel C."/>
            <person name="Martinez-Blanch J.F."/>
            <person name="Alioto T."/>
            <person name="Claros M.G."/>
            <person name="Gagnaire P.A."/>
            <person name="Manchado M."/>
        </authorList>
    </citation>
    <scope>NUCLEOTIDE SEQUENCE [LARGE SCALE GENOMIC DNA]</scope>
    <source>
        <strain evidence="25">Sse05_10M</strain>
    </source>
</reference>
<dbReference type="PANTHER" id="PTHR23220">
    <property type="entry name" value="INTEGRIN ALPHA"/>
    <property type="match status" value="1"/>
</dbReference>
<keyword evidence="8" id="KW-0967">Endosome</keyword>
<dbReference type="PROSITE" id="PS00242">
    <property type="entry name" value="INTEGRIN_ALPHA"/>
    <property type="match status" value="1"/>
</dbReference>
<dbReference type="PROSITE" id="PS50157">
    <property type="entry name" value="ZINC_FINGER_C2H2_2"/>
    <property type="match status" value="1"/>
</dbReference>
<evidence type="ECO:0000256" key="9">
    <source>
        <dbReference type="ARBA" id="ARBA00022771"/>
    </source>
</evidence>
<feature type="domain" description="C2H2-type" evidence="23">
    <location>
        <begin position="1299"/>
        <end position="1327"/>
    </location>
</feature>
<dbReference type="PROSITE" id="PS50135">
    <property type="entry name" value="ZF_ZZ_2"/>
    <property type="match status" value="1"/>
</dbReference>
<name>A0AAV6R4C4_SOLSE</name>
<dbReference type="GO" id="GO:0007229">
    <property type="term" value="P:integrin-mediated signaling pathway"/>
    <property type="evidence" value="ECO:0007669"/>
    <property type="project" value="UniProtKB-KW"/>
</dbReference>
<keyword evidence="26" id="KW-1185">Reference proteome</keyword>
<evidence type="ECO:0000259" key="22">
    <source>
        <dbReference type="PROSITE" id="PS50135"/>
    </source>
</evidence>
<evidence type="ECO:0000256" key="21">
    <source>
        <dbReference type="SAM" id="Phobius"/>
    </source>
</evidence>
<dbReference type="FunFam" id="3.40.50.410:FF:000012">
    <property type="entry name" value="Integrin, alpha 10"/>
    <property type="match status" value="1"/>
</dbReference>
<evidence type="ECO:0000256" key="11">
    <source>
        <dbReference type="ARBA" id="ARBA00022889"/>
    </source>
</evidence>
<dbReference type="InterPro" id="IPR018184">
    <property type="entry name" value="Integrin_alpha_C_CS"/>
</dbReference>
<evidence type="ECO:0000256" key="18">
    <source>
        <dbReference type="ARBA" id="ARBA00023228"/>
    </source>
</evidence>
<evidence type="ECO:0000256" key="3">
    <source>
        <dbReference type="ARBA" id="ARBA00004603"/>
    </source>
</evidence>
<evidence type="ECO:0000256" key="15">
    <source>
        <dbReference type="ARBA" id="ARBA00023157"/>
    </source>
</evidence>
<feature type="repeat" description="FG-GAP" evidence="20">
    <location>
        <begin position="29"/>
        <end position="87"/>
    </location>
</feature>
<evidence type="ECO:0000256" key="10">
    <source>
        <dbReference type="ARBA" id="ARBA00022833"/>
    </source>
</evidence>
<dbReference type="Pfam" id="PF00569">
    <property type="entry name" value="ZZ"/>
    <property type="match status" value="1"/>
</dbReference>
<keyword evidence="12 21" id="KW-1133">Transmembrane helix</keyword>
<proteinExistence type="inferred from homology"/>
<dbReference type="GO" id="GO:0005764">
    <property type="term" value="C:lysosome"/>
    <property type="evidence" value="ECO:0007669"/>
    <property type="project" value="UniProtKB-SubCell"/>
</dbReference>
<dbReference type="Pfam" id="PF05605">
    <property type="entry name" value="zf-Di19"/>
    <property type="match status" value="1"/>
</dbReference>
<dbReference type="InterPro" id="IPR013517">
    <property type="entry name" value="FG-GAP"/>
</dbReference>
<dbReference type="SMART" id="SM00355">
    <property type="entry name" value="ZnF_C2H2"/>
    <property type="match status" value="1"/>
</dbReference>
<dbReference type="FunFam" id="1.20.5.930:FF:000001">
    <property type="entry name" value="Integrin subunit alpha V"/>
    <property type="match status" value="1"/>
</dbReference>
<dbReference type="GO" id="GO:0007160">
    <property type="term" value="P:cell-matrix adhesion"/>
    <property type="evidence" value="ECO:0007669"/>
    <property type="project" value="TreeGrafter"/>
</dbReference>
<dbReference type="PROSITE" id="PS51470">
    <property type="entry name" value="FG_GAP"/>
    <property type="match status" value="4"/>
</dbReference>
<keyword evidence="15" id="KW-1015">Disulfide bond</keyword>
<organism evidence="25 26">
    <name type="scientific">Solea senegalensis</name>
    <name type="common">Senegalese sole</name>
    <dbReference type="NCBI Taxonomy" id="28829"/>
    <lineage>
        <taxon>Eukaryota</taxon>
        <taxon>Metazoa</taxon>
        <taxon>Chordata</taxon>
        <taxon>Craniata</taxon>
        <taxon>Vertebrata</taxon>
        <taxon>Euteleostomi</taxon>
        <taxon>Actinopterygii</taxon>
        <taxon>Neopterygii</taxon>
        <taxon>Teleostei</taxon>
        <taxon>Neoteleostei</taxon>
        <taxon>Acanthomorphata</taxon>
        <taxon>Carangaria</taxon>
        <taxon>Pleuronectiformes</taxon>
        <taxon>Pleuronectoidei</taxon>
        <taxon>Soleidae</taxon>
        <taxon>Solea</taxon>
    </lineage>
</organism>
<dbReference type="GO" id="GO:0098609">
    <property type="term" value="P:cell-cell adhesion"/>
    <property type="evidence" value="ECO:0007669"/>
    <property type="project" value="TreeGrafter"/>
</dbReference>
<keyword evidence="11" id="KW-0130">Cell adhesion</keyword>
<keyword evidence="7" id="KW-0479">Metal-binding</keyword>
<evidence type="ECO:0000256" key="5">
    <source>
        <dbReference type="ARBA" id="ARBA00014999"/>
    </source>
</evidence>